<dbReference type="CDD" id="cd01040">
    <property type="entry name" value="Mb-like"/>
    <property type="match status" value="1"/>
</dbReference>
<evidence type="ECO:0000256" key="1">
    <source>
        <dbReference type="SAM" id="MobiDB-lite"/>
    </source>
</evidence>
<feature type="compositionally biased region" description="Polar residues" evidence="1">
    <location>
        <begin position="1"/>
        <end position="21"/>
    </location>
</feature>
<sequence length="365" mass="40552">MSSSTVCRTTRQPKGTSDIYENSNSPKSNSHSPWIQFPSNIVNLASALKRTVIHSSTSSTSSSSSSVQNNLLPSNSNNNNNQPSKSSKFKKVNILKIKSANPLRYPSSNDNSLKKITADSRKRSQSLTSNVVNKPKLEIPTITKDTPNNSKKDSSYHNGTLTQQVGGHLKTSSKEGSSTTTPTTPTTTSTTNVGRRNSTQGPILNPLAKSRIKHCLRNAPPKFGHLIMRRMCQQRPEIRNFIQNLSEDNVNELSNSVAEFLFSTVENIDDLPKIQQLSTKFGESYVQYVYSGFRPEFFSQIADTYIAESLKLDGGGMHKRCEALLAWSQFMQLIFTNVRDGYYGKLRAQRRSSLPANKLYTTKVG</sequence>
<evidence type="ECO:0000313" key="3">
    <source>
        <dbReference type="WBParaSite" id="SSTP_0000553000.1"/>
    </source>
</evidence>
<feature type="compositionally biased region" description="Low complexity" evidence="1">
    <location>
        <begin position="174"/>
        <end position="199"/>
    </location>
</feature>
<dbReference type="GO" id="GO:0020037">
    <property type="term" value="F:heme binding"/>
    <property type="evidence" value="ECO:0007669"/>
    <property type="project" value="InterPro"/>
</dbReference>
<dbReference type="WBParaSite" id="SSTP_0000553000.1">
    <property type="protein sequence ID" value="SSTP_0000553000.1"/>
    <property type="gene ID" value="SSTP_0000553000"/>
</dbReference>
<evidence type="ECO:0000313" key="2">
    <source>
        <dbReference type="Proteomes" id="UP000035681"/>
    </source>
</evidence>
<feature type="compositionally biased region" description="Polar residues" evidence="1">
    <location>
        <begin position="156"/>
        <end position="165"/>
    </location>
</feature>
<feature type="region of interest" description="Disordered" evidence="1">
    <location>
        <begin position="1"/>
        <end position="33"/>
    </location>
</feature>
<dbReference type="GO" id="GO:0019825">
    <property type="term" value="F:oxygen binding"/>
    <property type="evidence" value="ECO:0007669"/>
    <property type="project" value="InterPro"/>
</dbReference>
<dbReference type="InterPro" id="IPR012292">
    <property type="entry name" value="Globin/Proto"/>
</dbReference>
<name>A0A0K0E7Q5_STRER</name>
<evidence type="ECO:0000313" key="4">
    <source>
        <dbReference type="WBParaSite" id="TCONS_00001295.p1"/>
    </source>
</evidence>
<protein>
    <submittedName>
        <fullName evidence="3">GLOBIN domain-containing protein</fullName>
    </submittedName>
    <submittedName>
        <fullName evidence="4">Globin family profile domain-containing protein</fullName>
    </submittedName>
</protein>
<accession>A0A0K0E7Q5</accession>
<dbReference type="InterPro" id="IPR044399">
    <property type="entry name" value="Mb-like_M"/>
</dbReference>
<dbReference type="Gene3D" id="1.10.490.10">
    <property type="entry name" value="Globins"/>
    <property type="match status" value="1"/>
</dbReference>
<keyword evidence="2" id="KW-1185">Reference proteome</keyword>
<feature type="compositionally biased region" description="Low complexity" evidence="1">
    <location>
        <begin position="56"/>
        <end position="86"/>
    </location>
</feature>
<dbReference type="InterPro" id="IPR009050">
    <property type="entry name" value="Globin-like_sf"/>
</dbReference>
<dbReference type="AlphaFoldDB" id="A0A0K0E7Q5"/>
<proteinExistence type="predicted"/>
<feature type="region of interest" description="Disordered" evidence="1">
    <location>
        <begin position="56"/>
        <end position="206"/>
    </location>
</feature>
<feature type="compositionally biased region" description="Low complexity" evidence="1">
    <location>
        <begin position="22"/>
        <end position="33"/>
    </location>
</feature>
<organism evidence="3">
    <name type="scientific">Strongyloides stercoralis</name>
    <name type="common">Threadworm</name>
    <dbReference type="NCBI Taxonomy" id="6248"/>
    <lineage>
        <taxon>Eukaryota</taxon>
        <taxon>Metazoa</taxon>
        <taxon>Ecdysozoa</taxon>
        <taxon>Nematoda</taxon>
        <taxon>Chromadorea</taxon>
        <taxon>Rhabditida</taxon>
        <taxon>Tylenchina</taxon>
        <taxon>Panagrolaimomorpha</taxon>
        <taxon>Strongyloidoidea</taxon>
        <taxon>Strongyloididae</taxon>
        <taxon>Strongyloides</taxon>
    </lineage>
</organism>
<dbReference type="WBParaSite" id="TCONS_00001295.p1">
    <property type="protein sequence ID" value="TCONS_00001295.p1"/>
    <property type="gene ID" value="XLOC_001199"/>
</dbReference>
<dbReference type="Proteomes" id="UP000035681">
    <property type="component" value="Unplaced"/>
</dbReference>
<reference evidence="3" key="1">
    <citation type="submission" date="2015-08" db="UniProtKB">
        <authorList>
            <consortium name="WormBaseParasite"/>
        </authorList>
    </citation>
    <scope>IDENTIFICATION</scope>
</reference>
<feature type="compositionally biased region" description="Basic and acidic residues" evidence="1">
    <location>
        <begin position="112"/>
        <end position="122"/>
    </location>
</feature>
<dbReference type="SUPFAM" id="SSF46458">
    <property type="entry name" value="Globin-like"/>
    <property type="match status" value="1"/>
</dbReference>